<dbReference type="Pfam" id="PF21078">
    <property type="entry name" value="GDH_HM3"/>
    <property type="match status" value="1"/>
</dbReference>
<feature type="domain" description="NAD-glutamate dehydrogenase ACT3" evidence="7">
    <location>
        <begin position="576"/>
        <end position="643"/>
    </location>
</feature>
<dbReference type="InterPro" id="IPR036291">
    <property type="entry name" value="NAD(P)-bd_dom_sf"/>
</dbReference>
<dbReference type="Pfam" id="PF21075">
    <property type="entry name" value="GDH_ACT1"/>
    <property type="match status" value="1"/>
</dbReference>
<evidence type="ECO:0000259" key="3">
    <source>
        <dbReference type="Pfam" id="PF05088"/>
    </source>
</evidence>
<dbReference type="InterPro" id="IPR049058">
    <property type="entry name" value="NAD_Glu_DH_HM2"/>
</dbReference>
<dbReference type="InterPro" id="IPR049056">
    <property type="entry name" value="NAD_Glu_DH_HM3"/>
</dbReference>
<comment type="caution">
    <text evidence="8">The sequence shown here is derived from an EMBL/GenBank/DDBJ whole genome shotgun (WGS) entry which is preliminary data.</text>
</comment>
<protein>
    <submittedName>
        <fullName evidence="8">NAD-glutamate dehydrogenase</fullName>
    </submittedName>
</protein>
<dbReference type="SUPFAM" id="SSF51735">
    <property type="entry name" value="NAD(P)-binding Rossmann-fold domains"/>
    <property type="match status" value="1"/>
</dbReference>
<dbReference type="Pfam" id="PF21079">
    <property type="entry name" value="GDH_HM2"/>
    <property type="match status" value="1"/>
</dbReference>
<name>A0ABT6MMM8_9GAMM</name>
<dbReference type="InterPro" id="IPR028971">
    <property type="entry name" value="NAD-GDH_cat"/>
</dbReference>
<accession>A0ABT6MMM8</accession>
<organism evidence="8 9">
    <name type="scientific">Luteimonas composti</name>
    <dbReference type="NCBI Taxonomy" id="398257"/>
    <lineage>
        <taxon>Bacteria</taxon>
        <taxon>Pseudomonadati</taxon>
        <taxon>Pseudomonadota</taxon>
        <taxon>Gammaproteobacteria</taxon>
        <taxon>Lysobacterales</taxon>
        <taxon>Lysobacteraceae</taxon>
        <taxon>Luteimonas</taxon>
    </lineage>
</organism>
<dbReference type="InterPro" id="IPR049059">
    <property type="entry name" value="NAD_Glu_DH_HM1"/>
</dbReference>
<feature type="domain" description="NAD-specific glutamate dehydrogenase C-terminal" evidence="4">
    <location>
        <begin position="1318"/>
        <end position="1652"/>
    </location>
</feature>
<dbReference type="PANTHER" id="PTHR43403">
    <property type="entry name" value="NAD-SPECIFIC GLUTAMATE DEHYDROGENASE"/>
    <property type="match status" value="1"/>
</dbReference>
<feature type="domain" description="NAD-glutamate dehydrogenase N-terminal ACT1" evidence="5">
    <location>
        <begin position="57"/>
        <end position="192"/>
    </location>
</feature>
<feature type="region of interest" description="Disordered" evidence="2">
    <location>
        <begin position="1"/>
        <end position="31"/>
    </location>
</feature>
<dbReference type="InterPro" id="IPR007780">
    <property type="entry name" value="NAD_Glu_DH_bac"/>
</dbReference>
<dbReference type="Pfam" id="PF21076">
    <property type="entry name" value="GDH_ACT2"/>
    <property type="match status" value="1"/>
</dbReference>
<dbReference type="InterPro" id="IPR048381">
    <property type="entry name" value="GDH_C"/>
</dbReference>
<dbReference type="PIRSF" id="PIRSF036761">
    <property type="entry name" value="GDH_Mll4104"/>
    <property type="match status" value="1"/>
</dbReference>
<dbReference type="Proteomes" id="UP001160550">
    <property type="component" value="Unassembled WGS sequence"/>
</dbReference>
<dbReference type="InterPro" id="IPR024727">
    <property type="entry name" value="NAD_Glu_DH_N_ACT1"/>
</dbReference>
<gene>
    <name evidence="8" type="ORF">QF205_01050</name>
</gene>
<evidence type="ECO:0000256" key="2">
    <source>
        <dbReference type="SAM" id="MobiDB-lite"/>
    </source>
</evidence>
<sequence>MTPAEPGKTPSGKRAGKRAAQRATSARAPDRQAGVLAPILDAIHRRTGGGDGNASAFAGAFYRRMTEDELPVHDADGWAALAEDLLGFARKRKPGTALVRLFNPVRDTHGWESPRTVLQIVNDDMPFLVDSVTMALAEAGVGVHVLGHPVIQVARDRSGRMTGVGEGETESVMHLEIDRQTADGMASIEARLRQVLDDVRAIVADWPEMREQMQQVAGELAGRPLPVDEAERAEAQEFLRWAANDHFTFFGYREYQLRSGGGEELLVPVEGSGLGLLRGGSDGKGRPLKSLAAHRINAGGDGEVLVLTKTNARSTVHRPGYMDYIGVLGFDAKGRAVSEQRFLGLYTSGAYNRRPWDIPLVRERYEYVMTESGLKPTGHSGKALKHILETLPRDELFQCSEEELYRLATGVLGLQERVRSRLFLRRDRYGRFYSVLVYIPRDRFSTEVRRRVEAMLRRMLHADHVDANVAIGESPLAQVHLIVRPRSGEQVEVDQSQLERELAVIVRNWQDDLRDELVARHGEELGLALASRYGRALPAGYIEQATPPIAADDVERLAALDDGSDMELSLQQLPAPAAGETALRFKLYRSGGDIALSDALPMMENLGLRVVTEHPYRLEAGETSLYIQDFEVEAGAAGVDVDQVGGDFTEAFARLWRGDAENDGLNRLVLGASLDWRQVALLRAYAKYLLQVGVPFSQSYIEDAFVRNPLIARMLVELFEARFDPDGEAAAADAARLAAQLRALVGGDDALRAVLQPVVDARRLDRDARAEAVRRALRALLDNVSSLDEDRILRSFMGVIDATLRTSYYQRAADGGWKETIAFKFDPAQVPELPKPRPYREIFVYGPRIEGTHLRFGPVARGGLRWSDRREDFRTEVLGLVKAQMVKNTVIVPVGSKGGFIVKRPPAGGDRDALFAEGVACYRLFISGMLDITDNIVEGAIVPPRDVVRHDQDDPYLVVAADKGTATFSDTANAIAREYGFWLDDAFASGGSVGYDHKGMGITARGAWESVKRHFRAMGRDSQAQDFTCVGIGDMSGDVFGNGMLLSRHIRLVAAFDHRHIFIDPSPDAARSYVERERLFALPRSSWADYDAKLISRGGGVYPRTLKSIEISPQAREALGLPEGTTSMAPNALLSAILKAPVDLLWNGGIGTYVKGSSEQHADVGDRANNAIRVDGRDLRCRAVGEGGNLGMTQLGRIEAARNGVLLNTDFIDNSAGVDTSDHEVNIKILLNAQVREGRLKMEARNKLLASMTDEVAQLVLWDNYRQNQAISLMERMSLTRLGSKQHFIRTLEQQGLLDRQIEYLPSDAEIAERKSRGEGLTRPELAVLLSYSKLVAFDELLRSDVPEDPYLSKELQRYFPRPLQKKYADAMEQHRLKREIIATAVTNTMINRMGATFLLRMQEDSGRSYGEVAKAFTITRETLEARALWLDIDALDGKVPESVQIDALQVIWNLQRSFTRWLLSRPGAIPDITTAVERYHGGFRDIRAGDSILPDSQRPEYEASLADWLDKGVPADLAGQLAALPYLEPCADIIELATERKRRPIEVAKLHFRVGEALRVPWLARQIDALEVDGRWHAVARGVLREELAAQQRTIVGQVLECPGKTAEEKVRHWLERDDPSLRFTLAMLSELAAQKSVDYPTVSVAVQRLSQLAQRG</sequence>
<dbReference type="Gene3D" id="3.40.50.720">
    <property type="entry name" value="NAD(P)-binding Rossmann-like Domain"/>
    <property type="match status" value="1"/>
</dbReference>
<dbReference type="Pfam" id="PF21077">
    <property type="entry name" value="GDH_ACT3"/>
    <property type="match status" value="1"/>
</dbReference>
<reference evidence="8" key="2">
    <citation type="submission" date="2023-04" db="EMBL/GenBank/DDBJ databases">
        <authorList>
            <person name="Sun J.-Q."/>
        </authorList>
    </citation>
    <scope>NUCLEOTIDE SEQUENCE</scope>
    <source>
        <strain evidence="8">CC-YY355</strain>
    </source>
</reference>
<dbReference type="SUPFAM" id="SSF53223">
    <property type="entry name" value="Aminoacid dehydrogenase-like, N-terminal domain"/>
    <property type="match status" value="1"/>
</dbReference>
<keyword evidence="1" id="KW-0560">Oxidoreductase</keyword>
<dbReference type="Pfam" id="PF21073">
    <property type="entry name" value="GDH_HM1"/>
    <property type="match status" value="1"/>
</dbReference>
<proteinExistence type="predicted"/>
<feature type="domain" description="NAD-glutamate dehydrogenase catalytic" evidence="3">
    <location>
        <begin position="777"/>
        <end position="1273"/>
    </location>
</feature>
<dbReference type="Pfam" id="PF21074">
    <property type="entry name" value="GDH_C"/>
    <property type="match status" value="1"/>
</dbReference>
<reference evidence="8" key="1">
    <citation type="journal article" date="2007" name="Int. J. Syst. Evol. Microbiol.">
        <title>Luteimonas composti sp. nov., a moderately thermophilic bacterium isolated from food waste.</title>
        <authorList>
            <person name="Young C.C."/>
            <person name="Kampfer P."/>
            <person name="Chen W.M."/>
            <person name="Yen W.S."/>
            <person name="Arun A.B."/>
            <person name="Lai W.A."/>
            <person name="Shen F.T."/>
            <person name="Rekha P.D."/>
            <person name="Lin K.Y."/>
            <person name="Chou J.H."/>
        </authorList>
    </citation>
    <scope>NUCLEOTIDE SEQUENCE</scope>
    <source>
        <strain evidence="8">CC-YY355</strain>
    </source>
</reference>
<evidence type="ECO:0000259" key="6">
    <source>
        <dbReference type="Pfam" id="PF21076"/>
    </source>
</evidence>
<feature type="domain" description="NAD-glutamate dehydrogenase ACT2" evidence="6">
    <location>
        <begin position="421"/>
        <end position="510"/>
    </location>
</feature>
<dbReference type="EMBL" id="JARYGX010000003">
    <property type="protein sequence ID" value="MDH7451668.1"/>
    <property type="molecule type" value="Genomic_DNA"/>
</dbReference>
<dbReference type="InterPro" id="IPR049064">
    <property type="entry name" value="NAD_Glu_DH_ACT3"/>
</dbReference>
<evidence type="ECO:0000313" key="9">
    <source>
        <dbReference type="Proteomes" id="UP001160550"/>
    </source>
</evidence>
<dbReference type="PANTHER" id="PTHR43403:SF1">
    <property type="entry name" value="NAD-SPECIFIC GLUTAMATE DEHYDROGENASE"/>
    <property type="match status" value="1"/>
</dbReference>
<evidence type="ECO:0000256" key="1">
    <source>
        <dbReference type="ARBA" id="ARBA00023002"/>
    </source>
</evidence>
<evidence type="ECO:0000259" key="4">
    <source>
        <dbReference type="Pfam" id="PF21074"/>
    </source>
</evidence>
<dbReference type="InterPro" id="IPR049062">
    <property type="entry name" value="NAD_Glu_DH_ACT2"/>
</dbReference>
<dbReference type="RefSeq" id="WP_280940870.1">
    <property type="nucleotide sequence ID" value="NZ_JARYGX010000003.1"/>
</dbReference>
<keyword evidence="9" id="KW-1185">Reference proteome</keyword>
<evidence type="ECO:0000259" key="7">
    <source>
        <dbReference type="Pfam" id="PF21077"/>
    </source>
</evidence>
<dbReference type="Pfam" id="PF05088">
    <property type="entry name" value="Bac_GDH_CD"/>
    <property type="match status" value="1"/>
</dbReference>
<evidence type="ECO:0000259" key="5">
    <source>
        <dbReference type="Pfam" id="PF21075"/>
    </source>
</evidence>
<dbReference type="InterPro" id="IPR046346">
    <property type="entry name" value="Aminoacid_DH-like_N_sf"/>
</dbReference>
<evidence type="ECO:0000313" key="8">
    <source>
        <dbReference type="EMBL" id="MDH7451668.1"/>
    </source>
</evidence>